<dbReference type="SUPFAM" id="SSF53335">
    <property type="entry name" value="S-adenosyl-L-methionine-dependent methyltransferases"/>
    <property type="match status" value="1"/>
</dbReference>
<feature type="binding site" evidence="4">
    <location>
        <position position="384"/>
    </location>
    <ligand>
        <name>S-adenosyl-L-methionine</name>
        <dbReference type="ChEBI" id="CHEBI:59789"/>
    </ligand>
</feature>
<dbReference type="InterPro" id="IPR030391">
    <property type="entry name" value="MeTrfase_TrmA_CS"/>
</dbReference>
<gene>
    <name evidence="7" type="ORF">CNEO_41020</name>
</gene>
<reference evidence="7" key="1">
    <citation type="submission" date="2021-10" db="EMBL/GenBank/DDBJ databases">
        <authorList>
            <person name="Mesa V."/>
        </authorList>
    </citation>
    <scope>NUCLEOTIDE SEQUENCE</scope>
    <source>
        <strain evidence="7">CC3_PB</strain>
    </source>
</reference>
<dbReference type="AlphaFoldDB" id="A0AA86JIT7"/>
<evidence type="ECO:0000259" key="6">
    <source>
        <dbReference type="PROSITE" id="PS50926"/>
    </source>
</evidence>
<dbReference type="InterPro" id="IPR012340">
    <property type="entry name" value="NA-bd_OB-fold"/>
</dbReference>
<dbReference type="InterPro" id="IPR010280">
    <property type="entry name" value="U5_MeTrfase_fam"/>
</dbReference>
<evidence type="ECO:0000256" key="2">
    <source>
        <dbReference type="ARBA" id="ARBA00022679"/>
    </source>
</evidence>
<feature type="domain" description="TRAM" evidence="6">
    <location>
        <begin position="1"/>
        <end position="59"/>
    </location>
</feature>
<evidence type="ECO:0000256" key="1">
    <source>
        <dbReference type="ARBA" id="ARBA00022603"/>
    </source>
</evidence>
<dbReference type="EC" id="2.1.1.-" evidence="7"/>
<dbReference type="GO" id="GO:0070041">
    <property type="term" value="F:rRNA (uridine-C5-)-methyltransferase activity"/>
    <property type="evidence" value="ECO:0007669"/>
    <property type="project" value="TreeGrafter"/>
</dbReference>
<dbReference type="PROSITE" id="PS01230">
    <property type="entry name" value="TRMA_1"/>
    <property type="match status" value="1"/>
</dbReference>
<dbReference type="GO" id="GO:0070475">
    <property type="term" value="P:rRNA base methylation"/>
    <property type="evidence" value="ECO:0007669"/>
    <property type="project" value="TreeGrafter"/>
</dbReference>
<keyword evidence="3 4" id="KW-0949">S-adenosyl-L-methionine</keyword>
<dbReference type="Proteomes" id="UP000789738">
    <property type="component" value="Unassembled WGS sequence"/>
</dbReference>
<proteinExistence type="inferred from homology"/>
<dbReference type="Gene3D" id="3.40.50.150">
    <property type="entry name" value="Vaccinia Virus protein VP39"/>
    <property type="match status" value="1"/>
</dbReference>
<organism evidence="7 8">
    <name type="scientific">Clostridium neonatale</name>
    <dbReference type="NCBI Taxonomy" id="137838"/>
    <lineage>
        <taxon>Bacteria</taxon>
        <taxon>Bacillati</taxon>
        <taxon>Bacillota</taxon>
        <taxon>Clostridia</taxon>
        <taxon>Eubacteriales</taxon>
        <taxon>Clostridiaceae</taxon>
        <taxon>Clostridium</taxon>
    </lineage>
</organism>
<dbReference type="CDD" id="cd02440">
    <property type="entry name" value="AdoMet_MTases"/>
    <property type="match status" value="1"/>
</dbReference>
<evidence type="ECO:0000256" key="4">
    <source>
        <dbReference type="PROSITE-ProRule" id="PRU01024"/>
    </source>
</evidence>
<evidence type="ECO:0000313" key="7">
    <source>
        <dbReference type="EMBL" id="CAG9704121.1"/>
    </source>
</evidence>
<dbReference type="Gene3D" id="2.40.50.140">
    <property type="entry name" value="Nucleic acid-binding proteins"/>
    <property type="match status" value="1"/>
</dbReference>
<protein>
    <submittedName>
        <fullName evidence="7">23S rRNA (Uracil-5-)-methyltransferase (23S rRNA(M-5-U1939)-methyltransferase)</fullName>
        <ecNumber evidence="7">2.1.1.-</ecNumber>
    </submittedName>
</protein>
<dbReference type="PROSITE" id="PS50926">
    <property type="entry name" value="TRAM"/>
    <property type="match status" value="1"/>
</dbReference>
<evidence type="ECO:0000313" key="8">
    <source>
        <dbReference type="Proteomes" id="UP000789738"/>
    </source>
</evidence>
<dbReference type="FunFam" id="2.40.50.1070:FF:000003">
    <property type="entry name" value="23S rRNA (Uracil-5-)-methyltransferase RumA"/>
    <property type="match status" value="1"/>
</dbReference>
<accession>A0AA86JIT7</accession>
<dbReference type="PROSITE" id="PS01231">
    <property type="entry name" value="TRMA_2"/>
    <property type="match status" value="1"/>
</dbReference>
<keyword evidence="2 4" id="KW-0808">Transferase</keyword>
<evidence type="ECO:0000256" key="3">
    <source>
        <dbReference type="ARBA" id="ARBA00022691"/>
    </source>
</evidence>
<feature type="binding site" evidence="4">
    <location>
        <position position="336"/>
    </location>
    <ligand>
        <name>S-adenosyl-L-methionine</name>
        <dbReference type="ChEBI" id="CHEBI:59789"/>
    </ligand>
</feature>
<dbReference type="InterPro" id="IPR030390">
    <property type="entry name" value="MeTrfase_TrmA_AS"/>
</dbReference>
<dbReference type="FunFam" id="3.40.50.150:FF:000009">
    <property type="entry name" value="23S rRNA (Uracil(1939)-C(5))-methyltransferase RlmD"/>
    <property type="match status" value="1"/>
</dbReference>
<feature type="active site" description="Nucleophile" evidence="4">
    <location>
        <position position="411"/>
    </location>
</feature>
<comment type="caution">
    <text evidence="7">The sequence shown here is derived from an EMBL/GenBank/DDBJ whole genome shotgun (WGS) entry which is preliminary data.</text>
</comment>
<dbReference type="EMBL" id="CAKJVE010000004">
    <property type="protein sequence ID" value="CAG9704121.1"/>
    <property type="molecule type" value="Genomic_DNA"/>
</dbReference>
<keyword evidence="1 4" id="KW-0489">Methyltransferase</keyword>
<sequence length="546" mass="61864">MLEINKEYIVTIETLGYEGEGVARINGYPVFIQGALTGERIKIKIIKSKKKFAFGEILEIIDKSDGRKIPDCIYFEKCGGCTLEHLKYDCQLEFKTNRVKECIRKIGGLNDDIVLPTLGMKDGYRYRNKGQFQVDLVDNEVKIGFYSEKSHKIIDIDSCLIQNEESEIIIRIIKKWMKKHSIMPAKKNGAFFGDGILRNIVIRKAFKTNEIMVILVTLHKEISYIEELTKELNSNVTGIKSIIQNINDKDTNWVMGEECITLAGQNYITDYIGDFKFNISALSFFQVNPYQTEVLYNKALEYADLSGSEVVFDAYCGTGTITLFLSQKAKKVYGVEVIEQAIENAKVNATLNNVANAEFFVGKSEEVIPNLIGKGIRPNVIVVDPPRKGCDIKLLDSIGEAKPDRVVYVSCDPSTLARDLKCLEEKGYRTVKVQPVDMFPMTKHVETVALLSKLGVDKHIDVEIKLDELDLTSAESKATYAQIKEYVLEKFGLKVSTLYIAQIKKKCGIEMREHYNKSKKDNQAIPQCTPEKEEAIMDALRHFKMI</sequence>
<comment type="similarity">
    <text evidence="4">Belongs to the class I-like SAM-binding methyltransferase superfamily. RNA M5U methyltransferase family.</text>
</comment>
<dbReference type="Gene3D" id="2.40.50.1070">
    <property type="match status" value="1"/>
</dbReference>
<dbReference type="Pfam" id="PF01938">
    <property type="entry name" value="TRAM"/>
    <property type="match status" value="1"/>
</dbReference>
<feature type="binding site" evidence="4">
    <location>
        <position position="315"/>
    </location>
    <ligand>
        <name>S-adenosyl-L-methionine</name>
        <dbReference type="ChEBI" id="CHEBI:59789"/>
    </ligand>
</feature>
<dbReference type="PANTHER" id="PTHR11061:SF30">
    <property type="entry name" value="TRNA (URACIL(54)-C(5))-METHYLTRANSFERASE"/>
    <property type="match status" value="1"/>
</dbReference>
<dbReference type="InterPro" id="IPR002792">
    <property type="entry name" value="TRAM_dom"/>
</dbReference>
<feature type="binding site" evidence="4">
    <location>
        <position position="286"/>
    </location>
    <ligand>
        <name>S-adenosyl-L-methionine</name>
        <dbReference type="ChEBI" id="CHEBI:59789"/>
    </ligand>
</feature>
<dbReference type="Pfam" id="PF05958">
    <property type="entry name" value="tRNA_U5-meth_tr"/>
    <property type="match status" value="1"/>
</dbReference>
<dbReference type="PROSITE" id="PS51687">
    <property type="entry name" value="SAM_MT_RNA_M5U"/>
    <property type="match status" value="1"/>
</dbReference>
<dbReference type="InterPro" id="IPR029063">
    <property type="entry name" value="SAM-dependent_MTases_sf"/>
</dbReference>
<dbReference type="SUPFAM" id="SSF50249">
    <property type="entry name" value="Nucleic acid-binding proteins"/>
    <property type="match status" value="1"/>
</dbReference>
<dbReference type="FunFam" id="2.40.50.140:FF:000097">
    <property type="entry name" value="23S rRNA (uracil(1939)-C(5))-methyltransferase RlmD"/>
    <property type="match status" value="1"/>
</dbReference>
<dbReference type="PANTHER" id="PTHR11061">
    <property type="entry name" value="RNA M5U METHYLTRANSFERASE"/>
    <property type="match status" value="1"/>
</dbReference>
<name>A0AA86JIT7_9CLOT</name>
<feature type="active site" evidence="5">
    <location>
        <position position="411"/>
    </location>
</feature>
<evidence type="ECO:0000256" key="5">
    <source>
        <dbReference type="PROSITE-ProRule" id="PRU10015"/>
    </source>
</evidence>
<dbReference type="NCBIfam" id="TIGR00479">
    <property type="entry name" value="rumA"/>
    <property type="match status" value="1"/>
</dbReference>